<dbReference type="AlphaFoldDB" id="A0A2T1C4B1"/>
<feature type="repeat" description="WD" evidence="3">
    <location>
        <begin position="1098"/>
        <end position="1139"/>
    </location>
</feature>
<dbReference type="SUPFAM" id="SSF141571">
    <property type="entry name" value="Pentapeptide repeat-like"/>
    <property type="match status" value="1"/>
</dbReference>
<evidence type="ECO:0000313" key="5">
    <source>
        <dbReference type="EMBL" id="PSB03120.1"/>
    </source>
</evidence>
<dbReference type="PROSITE" id="PS50082">
    <property type="entry name" value="WD_REPEATS_2"/>
    <property type="match status" value="14"/>
</dbReference>
<dbReference type="Proteomes" id="UP000238762">
    <property type="component" value="Unassembled WGS sequence"/>
</dbReference>
<evidence type="ECO:0000256" key="3">
    <source>
        <dbReference type="PROSITE-ProRule" id="PRU00221"/>
    </source>
</evidence>
<dbReference type="SUPFAM" id="SSF50978">
    <property type="entry name" value="WD40 repeat-like"/>
    <property type="match status" value="1"/>
</dbReference>
<feature type="repeat" description="WD" evidence="3">
    <location>
        <begin position="637"/>
        <end position="678"/>
    </location>
</feature>
<dbReference type="OrthoDB" id="434800at2"/>
<evidence type="ECO:0000313" key="6">
    <source>
        <dbReference type="Proteomes" id="UP000238762"/>
    </source>
</evidence>
<name>A0A2T1C4B1_9CYAN</name>
<feature type="repeat" description="WD" evidence="3">
    <location>
        <begin position="553"/>
        <end position="594"/>
    </location>
</feature>
<dbReference type="Pfam" id="PF00400">
    <property type="entry name" value="WD40"/>
    <property type="match status" value="6"/>
</dbReference>
<feature type="repeat" description="WD" evidence="3">
    <location>
        <begin position="931"/>
        <end position="972"/>
    </location>
</feature>
<feature type="domain" description="NB-ARC" evidence="4">
    <location>
        <begin position="115"/>
        <end position="214"/>
    </location>
</feature>
<reference evidence="5 6" key="1">
    <citation type="submission" date="2018-02" db="EMBL/GenBank/DDBJ databases">
        <authorList>
            <person name="Cohen D.B."/>
            <person name="Kent A.D."/>
        </authorList>
    </citation>
    <scope>NUCLEOTIDE SEQUENCE [LARGE SCALE GENOMIC DNA]</scope>
    <source>
        <strain evidence="5 6">CCAP 1448/3</strain>
    </source>
</reference>
<dbReference type="SUPFAM" id="SSF63829">
    <property type="entry name" value="Calcium-dependent phosphotriesterase"/>
    <property type="match status" value="1"/>
</dbReference>
<feature type="repeat" description="WD" evidence="3">
    <location>
        <begin position="889"/>
        <end position="930"/>
    </location>
</feature>
<feature type="repeat" description="WD" evidence="3">
    <location>
        <begin position="595"/>
        <end position="636"/>
    </location>
</feature>
<dbReference type="SUPFAM" id="SSF50998">
    <property type="entry name" value="Quinoprotein alcohol dehydrogenase-like"/>
    <property type="match status" value="1"/>
</dbReference>
<proteinExistence type="predicted"/>
<evidence type="ECO:0000259" key="4">
    <source>
        <dbReference type="Pfam" id="PF00931"/>
    </source>
</evidence>
<dbReference type="InterPro" id="IPR002182">
    <property type="entry name" value="NB-ARC"/>
</dbReference>
<dbReference type="PANTHER" id="PTHR19848">
    <property type="entry name" value="WD40 REPEAT PROTEIN"/>
    <property type="match status" value="1"/>
</dbReference>
<dbReference type="InterPro" id="IPR036322">
    <property type="entry name" value="WD40_repeat_dom_sf"/>
</dbReference>
<keyword evidence="2" id="KW-0677">Repeat</keyword>
<dbReference type="PRINTS" id="PR00364">
    <property type="entry name" value="DISEASERSIST"/>
</dbReference>
<dbReference type="PRINTS" id="PR00320">
    <property type="entry name" value="GPROTEINBRPT"/>
</dbReference>
<dbReference type="Gene3D" id="3.40.50.300">
    <property type="entry name" value="P-loop containing nucleotide triphosphate hydrolases"/>
    <property type="match status" value="1"/>
</dbReference>
<evidence type="ECO:0000256" key="1">
    <source>
        <dbReference type="ARBA" id="ARBA00022574"/>
    </source>
</evidence>
<feature type="repeat" description="WD" evidence="3">
    <location>
        <begin position="805"/>
        <end position="846"/>
    </location>
</feature>
<dbReference type="InterPro" id="IPR015943">
    <property type="entry name" value="WD40/YVTN_repeat-like_dom_sf"/>
</dbReference>
<reference evidence="5 6" key="2">
    <citation type="submission" date="2018-03" db="EMBL/GenBank/DDBJ databases">
        <title>The ancient ancestry and fast evolution of plastids.</title>
        <authorList>
            <person name="Moore K.R."/>
            <person name="Magnabosco C."/>
            <person name="Momper L."/>
            <person name="Gold D.A."/>
            <person name="Bosak T."/>
            <person name="Fournier G.P."/>
        </authorList>
    </citation>
    <scope>NUCLEOTIDE SEQUENCE [LARGE SCALE GENOMIC DNA]</scope>
    <source>
        <strain evidence="5 6">CCAP 1448/3</strain>
    </source>
</reference>
<dbReference type="SUPFAM" id="SSF52540">
    <property type="entry name" value="P-loop containing nucleoside triphosphate hydrolases"/>
    <property type="match status" value="1"/>
</dbReference>
<dbReference type="Gene3D" id="2.160.20.80">
    <property type="entry name" value="E3 ubiquitin-protein ligase SopA"/>
    <property type="match status" value="1"/>
</dbReference>
<keyword evidence="1 3" id="KW-0853">WD repeat</keyword>
<dbReference type="RefSeq" id="WP_106288489.1">
    <property type="nucleotide sequence ID" value="NZ_CAWNTC010000016.1"/>
</dbReference>
<dbReference type="InterPro" id="IPR020472">
    <property type="entry name" value="WD40_PAC1"/>
</dbReference>
<dbReference type="InterPro" id="IPR019775">
    <property type="entry name" value="WD40_repeat_CS"/>
</dbReference>
<dbReference type="CDD" id="cd00200">
    <property type="entry name" value="WD40"/>
    <property type="match status" value="2"/>
</dbReference>
<organism evidence="5 6">
    <name type="scientific">Merismopedia glauca CCAP 1448/3</name>
    <dbReference type="NCBI Taxonomy" id="1296344"/>
    <lineage>
        <taxon>Bacteria</taxon>
        <taxon>Bacillati</taxon>
        <taxon>Cyanobacteriota</taxon>
        <taxon>Cyanophyceae</taxon>
        <taxon>Synechococcales</taxon>
        <taxon>Merismopediaceae</taxon>
        <taxon>Merismopedia</taxon>
    </lineage>
</organism>
<dbReference type="Pfam" id="PF00931">
    <property type="entry name" value="NB-ARC"/>
    <property type="match status" value="1"/>
</dbReference>
<dbReference type="PANTHER" id="PTHR19848:SF8">
    <property type="entry name" value="F-BOX AND WD REPEAT DOMAIN CONTAINING 7"/>
    <property type="match status" value="1"/>
</dbReference>
<comment type="caution">
    <text evidence="5">The sequence shown here is derived from an EMBL/GenBank/DDBJ whole genome shotgun (WGS) entry which is preliminary data.</text>
</comment>
<dbReference type="Pfam" id="PF25173">
    <property type="entry name" value="Beta-prop_WDR3_1st"/>
    <property type="match status" value="2"/>
</dbReference>
<feature type="repeat" description="WD" evidence="3">
    <location>
        <begin position="763"/>
        <end position="804"/>
    </location>
</feature>
<dbReference type="GO" id="GO:0043531">
    <property type="term" value="F:ADP binding"/>
    <property type="evidence" value="ECO:0007669"/>
    <property type="project" value="InterPro"/>
</dbReference>
<dbReference type="PROSITE" id="PS00678">
    <property type="entry name" value="WD_REPEATS_1"/>
    <property type="match status" value="10"/>
</dbReference>
<dbReference type="InterPro" id="IPR011047">
    <property type="entry name" value="Quinoprotein_ADH-like_sf"/>
</dbReference>
<accession>A0A2T1C4B1</accession>
<dbReference type="InterPro" id="IPR027417">
    <property type="entry name" value="P-loop_NTPase"/>
</dbReference>
<feature type="repeat" description="WD" evidence="3">
    <location>
        <begin position="847"/>
        <end position="888"/>
    </location>
</feature>
<dbReference type="PROSITE" id="PS50294">
    <property type="entry name" value="WD_REPEATS_REGION"/>
    <property type="match status" value="12"/>
</dbReference>
<keyword evidence="6" id="KW-1185">Reference proteome</keyword>
<evidence type="ECO:0000256" key="2">
    <source>
        <dbReference type="ARBA" id="ARBA00022737"/>
    </source>
</evidence>
<dbReference type="EMBL" id="PVWJ01000040">
    <property type="protein sequence ID" value="PSB03120.1"/>
    <property type="molecule type" value="Genomic_DNA"/>
</dbReference>
<sequence>MNTKKQKRQRGVLLTHEGLQKIQNARLELELQENYGKRFTFEQLSARTEADINTLKKVLDGKQKVDKRTLERIFIAFNLELTESCYSNSILNHRLDLGEAICTSAFYGRTQQLTLLEQLLCQERCRLVAVLGMGGIGKTSLSVKLAEQVKDRFEYVIWRSLREAPPFKVIVANLIQFLSDDENQEINLPESVSETVSLLIDFLRNHRCLVILDNLESILLSGSRSGKYREGYEDYGDLIGRVGEVTHQSCLLLTSREKPKEVASLEGEALSIRSIRLDGLLDFDCHEILKVKGLSGTKDECKAIIERYAGNPLALKIVATTIKDVFDGNVTEFLRQDTVVFGDMRDILSQQFERLSDLEKDIIYWLAINREPIGISELQDDIVSSIPIANLLEAVESLVRRSLIEKTASLFTLQPVVMEYVTNRLIEQVCEEIVTENIDLFRCHALLKATGKDYVRDIQVRLIIQPVIDGLLAVLRSKRNLENQLNQILASLRDTLLLGQSYTAGNILNLFCHLETDLTGYDFSSLSVWQADLRNVKLHDVNFQNADLAKSSFAETFGGVVSVAFSPDGKLLATGDTNSEIRLRQVTDGKQILTCKGHNSWVLSLAFHPNGVIFSSSSADATIKLWDVQTGQCLQTLQGHDNEVWSVAFSPNGKLLASGSDDRTIKLWNISTGECLRTFQGHVSWVHSVAFTLDGQSLISGSDDETIRLWNISTGECVKTFQGHSDGIRSIAISPDGRMLASSSEDQSVKLWNISTGKCLKTLQGHSNEIYSVAFHPQGDLLASVSHDQSVKLWNISTGECLRTFQGHSSWVYSVAFSPQGDLLASGSYDQTVRLWNITTGQCLRKFQGYTSQLLSVAFSPDRQILVSGSHDSLVRLWNLETDRVLRTIQGHLAAVWSVTFSPDGQTLASGSEDRTVRLWDANTGQCLQIFRGHHALVWSVAFSPDGQVLASSSEDRTVRLWDIKTGQVVRILQEHLGAVWSIAFSPDGQTLASGSHDQTVKLWDLGTGQCKNTLVGHKSWVWSVAFSPDGKLLATTSPDRTIRLWSIDRNECLKVLEINGWLQLVVFSPDGNILGGCSRDLTIQLWDVNKNRCFKALQGHTGRIWSLTFNRDSRTLVTCGEDETIKQWDIETGKCLKTLRAEKPYERMNIREVTGLNTSTIATLKALGAFE</sequence>
<protein>
    <recommendedName>
        <fullName evidence="4">NB-ARC domain-containing protein</fullName>
    </recommendedName>
</protein>
<feature type="repeat" description="WD" evidence="3">
    <location>
        <begin position="721"/>
        <end position="762"/>
    </location>
</feature>
<dbReference type="InterPro" id="IPR001680">
    <property type="entry name" value="WD40_rpt"/>
</dbReference>
<feature type="repeat" description="WD" evidence="3">
    <location>
        <begin position="973"/>
        <end position="1014"/>
    </location>
</feature>
<feature type="repeat" description="WD" evidence="3">
    <location>
        <begin position="679"/>
        <end position="720"/>
    </location>
</feature>
<gene>
    <name evidence="5" type="ORF">C7B64_09920</name>
</gene>
<feature type="repeat" description="WD" evidence="3">
    <location>
        <begin position="1066"/>
        <end position="1097"/>
    </location>
</feature>
<dbReference type="SMART" id="SM00320">
    <property type="entry name" value="WD40"/>
    <property type="match status" value="14"/>
</dbReference>
<dbReference type="Gene3D" id="2.130.10.10">
    <property type="entry name" value="YVTN repeat-like/Quinoprotein amine dehydrogenase"/>
    <property type="match status" value="7"/>
</dbReference>
<feature type="repeat" description="WD" evidence="3">
    <location>
        <begin position="1015"/>
        <end position="1056"/>
    </location>
</feature>